<dbReference type="Gene3D" id="3.90.1300.10">
    <property type="entry name" value="Amidase signature (AS) domain"/>
    <property type="match status" value="1"/>
</dbReference>
<evidence type="ECO:0000259" key="3">
    <source>
        <dbReference type="Pfam" id="PF01425"/>
    </source>
</evidence>
<evidence type="ECO:0000313" key="5">
    <source>
        <dbReference type="Proteomes" id="UP000694501"/>
    </source>
</evidence>
<dbReference type="InterPro" id="IPR000120">
    <property type="entry name" value="Amidase"/>
</dbReference>
<dbReference type="InterPro" id="IPR023631">
    <property type="entry name" value="Amidase_dom"/>
</dbReference>
<sequence length="494" mass="52073">MEYAEYRRHDATGLAALVAGGEVGPGELLETAIARTEAVNGRVNAVVRPMYEAARARAGTELSGPFAGVPFLIKDLLQDYAGEPTGSGCAALRDGPPAERSSEPVRRWLSSGLVVFGKTNTPEFGIKGVTEPRAYGPTRNPWDTTRTSGGSSGGSAAAVAAGIVPVAGGNDGGGSLRIPAACCGLFALKPGRGLVPCGPLQAEYLHGAATDGVISRTVRDSARMLDVLTELPDPGGPFEAARPELPYVQGALRAPGRLRVGFSTRSPIGTEVHPEAVAAVESAARLLSGLGHEVEEAETGVDGRQLAEDFLDMWYGQVAFTLDHTRRETGAKANAFELDTRLLAAAGRATRAHHSFGSHQRWNTHTRALADFHRRYDLLLTPTLARPPVGTGELDTPSWMQAGSRALLALGVAGKLARTKLWRDVIVENLAATPYTQLANITGRPAMSVPLHRTEDGLPLGVQFVGPWGSETTLLALATTLEAASPWAELEPPL</sequence>
<evidence type="ECO:0000256" key="2">
    <source>
        <dbReference type="SAM" id="MobiDB-lite"/>
    </source>
</evidence>
<organism evidence="4 5">
    <name type="scientific">Streptomyces tardus</name>
    <dbReference type="NCBI Taxonomy" id="2780544"/>
    <lineage>
        <taxon>Bacteria</taxon>
        <taxon>Bacillati</taxon>
        <taxon>Actinomycetota</taxon>
        <taxon>Actinomycetes</taxon>
        <taxon>Kitasatosporales</taxon>
        <taxon>Streptomycetaceae</taxon>
        <taxon>Streptomyces</taxon>
    </lineage>
</organism>
<evidence type="ECO:0000313" key="4">
    <source>
        <dbReference type="EMBL" id="MBU7598030.1"/>
    </source>
</evidence>
<feature type="domain" description="Amidase" evidence="3">
    <location>
        <begin position="27"/>
        <end position="475"/>
    </location>
</feature>
<gene>
    <name evidence="4" type="ORF">JGS22_010505</name>
</gene>
<proteinExistence type="inferred from homology"/>
<accession>A0A949JPT2</accession>
<evidence type="ECO:0000256" key="1">
    <source>
        <dbReference type="ARBA" id="ARBA00009199"/>
    </source>
</evidence>
<dbReference type="GO" id="GO:0003824">
    <property type="term" value="F:catalytic activity"/>
    <property type="evidence" value="ECO:0007669"/>
    <property type="project" value="InterPro"/>
</dbReference>
<dbReference type="PANTHER" id="PTHR11895">
    <property type="entry name" value="TRANSAMIDASE"/>
    <property type="match status" value="1"/>
</dbReference>
<dbReference type="PANTHER" id="PTHR11895:SF7">
    <property type="entry name" value="GLUTAMYL-TRNA(GLN) AMIDOTRANSFERASE SUBUNIT A, MITOCHONDRIAL"/>
    <property type="match status" value="1"/>
</dbReference>
<dbReference type="AlphaFoldDB" id="A0A949JPT2"/>
<reference evidence="4" key="1">
    <citation type="submission" date="2021-06" db="EMBL/GenBank/DDBJ databases">
        <title>Sequencing of actinobacteria type strains.</title>
        <authorList>
            <person name="Nguyen G.-S."/>
            <person name="Wentzel A."/>
        </authorList>
    </citation>
    <scope>NUCLEOTIDE SEQUENCE</scope>
    <source>
        <strain evidence="4">P38-E01</strain>
    </source>
</reference>
<name>A0A949JPT2_9ACTN</name>
<dbReference type="Pfam" id="PF01425">
    <property type="entry name" value="Amidase"/>
    <property type="match status" value="1"/>
</dbReference>
<comment type="caution">
    <text evidence="4">The sequence shown here is derived from an EMBL/GenBank/DDBJ whole genome shotgun (WGS) entry which is preliminary data.</text>
</comment>
<dbReference type="EMBL" id="JAELVF020000001">
    <property type="protein sequence ID" value="MBU7598030.1"/>
    <property type="molecule type" value="Genomic_DNA"/>
</dbReference>
<feature type="region of interest" description="Disordered" evidence="2">
    <location>
        <begin position="127"/>
        <end position="153"/>
    </location>
</feature>
<protein>
    <submittedName>
        <fullName evidence="4">Amidase</fullName>
    </submittedName>
</protein>
<dbReference type="Proteomes" id="UP000694501">
    <property type="component" value="Unassembled WGS sequence"/>
</dbReference>
<dbReference type="InterPro" id="IPR020556">
    <property type="entry name" value="Amidase_CS"/>
</dbReference>
<dbReference type="PROSITE" id="PS00571">
    <property type="entry name" value="AMIDASES"/>
    <property type="match status" value="1"/>
</dbReference>
<dbReference type="RefSeq" id="WP_211043462.1">
    <property type="nucleotide sequence ID" value="NZ_JAELVF020000001.1"/>
</dbReference>
<comment type="similarity">
    <text evidence="1">Belongs to the amidase family.</text>
</comment>
<dbReference type="SUPFAM" id="SSF75304">
    <property type="entry name" value="Amidase signature (AS) enzymes"/>
    <property type="match status" value="1"/>
</dbReference>
<keyword evidence="5" id="KW-1185">Reference proteome</keyword>
<dbReference type="InterPro" id="IPR036928">
    <property type="entry name" value="AS_sf"/>
</dbReference>